<gene>
    <name evidence="2" type="ORF">BG015_001056</name>
</gene>
<dbReference type="AlphaFoldDB" id="A0A9P5RSD0"/>
<name>A0A9P5RSD0_9FUNG</name>
<evidence type="ECO:0000313" key="2">
    <source>
        <dbReference type="EMBL" id="KAF9142043.1"/>
    </source>
</evidence>
<organism evidence="2 3">
    <name type="scientific">Linnemannia schmuckeri</name>
    <dbReference type="NCBI Taxonomy" id="64567"/>
    <lineage>
        <taxon>Eukaryota</taxon>
        <taxon>Fungi</taxon>
        <taxon>Fungi incertae sedis</taxon>
        <taxon>Mucoromycota</taxon>
        <taxon>Mortierellomycotina</taxon>
        <taxon>Mortierellomycetes</taxon>
        <taxon>Mortierellales</taxon>
        <taxon>Mortierellaceae</taxon>
        <taxon>Linnemannia</taxon>
    </lineage>
</organism>
<evidence type="ECO:0000256" key="1">
    <source>
        <dbReference type="SAM" id="MobiDB-lite"/>
    </source>
</evidence>
<proteinExistence type="predicted"/>
<accession>A0A9P5RSD0</accession>
<reference evidence="2" key="1">
    <citation type="journal article" date="2020" name="Fungal Divers.">
        <title>Resolving the Mortierellaceae phylogeny through synthesis of multi-gene phylogenetics and phylogenomics.</title>
        <authorList>
            <person name="Vandepol N."/>
            <person name="Liber J."/>
            <person name="Desiro A."/>
            <person name="Na H."/>
            <person name="Kennedy M."/>
            <person name="Barry K."/>
            <person name="Grigoriev I.V."/>
            <person name="Miller A.N."/>
            <person name="O'Donnell K."/>
            <person name="Stajich J.E."/>
            <person name="Bonito G."/>
        </authorList>
    </citation>
    <scope>NUCLEOTIDE SEQUENCE</scope>
    <source>
        <strain evidence="2">NRRL 6426</strain>
    </source>
</reference>
<protein>
    <submittedName>
        <fullName evidence="2">Uncharacterized protein</fullName>
    </submittedName>
</protein>
<comment type="caution">
    <text evidence="2">The sequence shown here is derived from an EMBL/GenBank/DDBJ whole genome shotgun (WGS) entry which is preliminary data.</text>
</comment>
<dbReference type="Proteomes" id="UP000748756">
    <property type="component" value="Unassembled WGS sequence"/>
</dbReference>
<keyword evidence="3" id="KW-1185">Reference proteome</keyword>
<feature type="compositionally biased region" description="Polar residues" evidence="1">
    <location>
        <begin position="80"/>
        <end position="96"/>
    </location>
</feature>
<feature type="region of interest" description="Disordered" evidence="1">
    <location>
        <begin position="71"/>
        <end position="96"/>
    </location>
</feature>
<sequence length="96" mass="10677">MAMRCHGGTRYPFPFNVVADLEKMVSDKTLVKSEEALAYTKLASRCKEVLETTTLTSQSNTGLCIERQLAQPESERQVATPRNETAQSNLLSRPTT</sequence>
<dbReference type="EMBL" id="JAAAUQ010001184">
    <property type="protein sequence ID" value="KAF9142043.1"/>
    <property type="molecule type" value="Genomic_DNA"/>
</dbReference>
<evidence type="ECO:0000313" key="3">
    <source>
        <dbReference type="Proteomes" id="UP000748756"/>
    </source>
</evidence>